<reference evidence="5 6" key="1">
    <citation type="submission" date="2013-09" db="EMBL/GenBank/DDBJ databases">
        <title>High correlation between genotypes and phenotypes of environmental bacteria Comamonas testosteroni strains.</title>
        <authorList>
            <person name="Liu L."/>
            <person name="Zhu W."/>
            <person name="Xia X."/>
            <person name="Xu B."/>
            <person name="Luo M."/>
            <person name="Wang G."/>
        </authorList>
    </citation>
    <scope>NUCLEOTIDE SEQUENCE [LARGE SCALE GENOMIC DNA]</scope>
    <source>
        <strain evidence="5 6">JL40</strain>
    </source>
</reference>
<dbReference type="GO" id="GO:0051536">
    <property type="term" value="F:iron-sulfur cluster binding"/>
    <property type="evidence" value="ECO:0007669"/>
    <property type="project" value="UniProtKB-KW"/>
</dbReference>
<dbReference type="PROSITE" id="PS51918">
    <property type="entry name" value="RADICAL_SAM"/>
    <property type="match status" value="1"/>
</dbReference>
<dbReference type="SFLD" id="SFLDG01084">
    <property type="entry name" value="Uncharacterised_Radical_SAM_Su"/>
    <property type="match status" value="1"/>
</dbReference>
<dbReference type="InterPro" id="IPR058240">
    <property type="entry name" value="rSAM_sf"/>
</dbReference>
<dbReference type="CDD" id="cd01335">
    <property type="entry name" value="Radical_SAM"/>
    <property type="match status" value="1"/>
</dbReference>
<name>A0A096GDX0_COMTE</name>
<evidence type="ECO:0000313" key="5">
    <source>
        <dbReference type="EMBL" id="KGH23365.1"/>
    </source>
</evidence>
<evidence type="ECO:0000313" key="6">
    <source>
        <dbReference type="Proteomes" id="UP000029553"/>
    </source>
</evidence>
<protein>
    <submittedName>
        <fullName evidence="5">Radical SAM protein</fullName>
    </submittedName>
</protein>
<dbReference type="Proteomes" id="UP000029553">
    <property type="component" value="Unassembled WGS sequence"/>
</dbReference>
<dbReference type="SUPFAM" id="SSF102114">
    <property type="entry name" value="Radical SAM enzymes"/>
    <property type="match status" value="1"/>
</dbReference>
<sequence length="393" mass="44185">MYSCFMKKLSSSSGLESIQADVPVRPIQPIKGRGAASQITHRFARELRQGFDDGWGKSEQGEGSEVGEEVKTWRTHLEWERAKSALSRHESPDLPFHLGLNPYRGCEHGCIYCYARPSHSYLGYSPGLDFETRLIAKENLPEVLRAELSRSSHVAAPIMLGSVTDCYQPVEREVGLTRRVIEVLAQARHPFSIVTKGSGIERDLDLLVPLAQQHLVAVYVTLTTLQPELARQLEPRAAAPHRRLRMIRTLSEAGIPVGVSLAPQIPFLNDDMEQVLAAASEAGARQAFYAVLRLPWEVAPLFNEWLMLHYPERAQRVMERVRDLHGISEAGRAEGKVYNSRFGQRMKGAGAWADMLAQRFALACRKLGLNRERVQLDCDQYHHSLLSPQQSLF</sequence>
<dbReference type="AlphaFoldDB" id="A0A096GDX0"/>
<evidence type="ECO:0000256" key="1">
    <source>
        <dbReference type="ARBA" id="ARBA00022723"/>
    </source>
</evidence>
<comment type="caution">
    <text evidence="5">The sequence shown here is derived from an EMBL/GenBank/DDBJ whole genome shotgun (WGS) entry which is preliminary data.</text>
</comment>
<keyword evidence="2" id="KW-0408">Iron</keyword>
<feature type="domain" description="Radical SAM core" evidence="4">
    <location>
        <begin position="92"/>
        <end position="328"/>
    </location>
</feature>
<evidence type="ECO:0000256" key="3">
    <source>
        <dbReference type="ARBA" id="ARBA00023014"/>
    </source>
</evidence>
<keyword evidence="1" id="KW-0479">Metal-binding</keyword>
<dbReference type="NCBIfam" id="NF033668">
    <property type="entry name" value="rSAM_PA0069"/>
    <property type="match status" value="1"/>
</dbReference>
<dbReference type="Pfam" id="PF04055">
    <property type="entry name" value="Radical_SAM"/>
    <property type="match status" value="1"/>
</dbReference>
<dbReference type="GO" id="GO:0046872">
    <property type="term" value="F:metal ion binding"/>
    <property type="evidence" value="ECO:0007669"/>
    <property type="project" value="UniProtKB-KW"/>
</dbReference>
<organism evidence="5 6">
    <name type="scientific">Comamonas testosteroni</name>
    <name type="common">Pseudomonas testosteroni</name>
    <dbReference type="NCBI Taxonomy" id="285"/>
    <lineage>
        <taxon>Bacteria</taxon>
        <taxon>Pseudomonadati</taxon>
        <taxon>Pseudomonadota</taxon>
        <taxon>Betaproteobacteria</taxon>
        <taxon>Burkholderiales</taxon>
        <taxon>Comamonadaceae</taxon>
        <taxon>Comamonas</taxon>
    </lineage>
</organism>
<dbReference type="InterPro" id="IPR007197">
    <property type="entry name" value="rSAM"/>
</dbReference>
<dbReference type="InterPro" id="IPR006638">
    <property type="entry name" value="Elp3/MiaA/NifB-like_rSAM"/>
</dbReference>
<dbReference type="SMART" id="SM00729">
    <property type="entry name" value="Elp3"/>
    <property type="match status" value="1"/>
</dbReference>
<accession>A0A096GDX0</accession>
<dbReference type="SFLD" id="SFLDS00029">
    <property type="entry name" value="Radical_SAM"/>
    <property type="match status" value="1"/>
</dbReference>
<dbReference type="GO" id="GO:0003824">
    <property type="term" value="F:catalytic activity"/>
    <property type="evidence" value="ECO:0007669"/>
    <property type="project" value="InterPro"/>
</dbReference>
<evidence type="ECO:0000259" key="4">
    <source>
        <dbReference type="PROSITE" id="PS51918"/>
    </source>
</evidence>
<dbReference type="EMBL" id="AWOR01000110">
    <property type="protein sequence ID" value="KGH23365.1"/>
    <property type="molecule type" value="Genomic_DNA"/>
</dbReference>
<gene>
    <name evidence="5" type="ORF">P353_28390</name>
</gene>
<proteinExistence type="predicted"/>
<dbReference type="InterPro" id="IPR040086">
    <property type="entry name" value="MJ0683-like"/>
</dbReference>
<dbReference type="PANTHER" id="PTHR43432:SF3">
    <property type="entry name" value="SLR0285 PROTEIN"/>
    <property type="match status" value="1"/>
</dbReference>
<dbReference type="Gene3D" id="3.80.30.30">
    <property type="match status" value="1"/>
</dbReference>
<evidence type="ECO:0000256" key="2">
    <source>
        <dbReference type="ARBA" id="ARBA00023004"/>
    </source>
</evidence>
<keyword evidence="3" id="KW-0411">Iron-sulfur</keyword>
<dbReference type="PANTHER" id="PTHR43432">
    <property type="entry name" value="SLR0285 PROTEIN"/>
    <property type="match status" value="1"/>
</dbReference>